<dbReference type="EMBL" id="JAVREL010000005">
    <property type="protein sequence ID" value="MDT0343217.1"/>
    <property type="molecule type" value="Genomic_DNA"/>
</dbReference>
<proteinExistence type="predicted"/>
<name>A0ABU2MNM1_9ACTN</name>
<evidence type="ECO:0000313" key="1">
    <source>
        <dbReference type="EMBL" id="MDT0343217.1"/>
    </source>
</evidence>
<protein>
    <submittedName>
        <fullName evidence="1">Uncharacterized protein</fullName>
    </submittedName>
</protein>
<organism evidence="1 2">
    <name type="scientific">Streptomyces litchfieldiae</name>
    <dbReference type="NCBI Taxonomy" id="3075543"/>
    <lineage>
        <taxon>Bacteria</taxon>
        <taxon>Bacillati</taxon>
        <taxon>Actinomycetota</taxon>
        <taxon>Actinomycetes</taxon>
        <taxon>Kitasatosporales</taxon>
        <taxon>Streptomycetaceae</taxon>
        <taxon>Streptomyces</taxon>
    </lineage>
</organism>
<comment type="caution">
    <text evidence="1">The sequence shown here is derived from an EMBL/GenBank/DDBJ whole genome shotgun (WGS) entry which is preliminary data.</text>
</comment>
<keyword evidence="2" id="KW-1185">Reference proteome</keyword>
<reference evidence="2" key="1">
    <citation type="submission" date="2023-07" db="EMBL/GenBank/DDBJ databases">
        <title>30 novel species of actinomycetes from the DSMZ collection.</title>
        <authorList>
            <person name="Nouioui I."/>
        </authorList>
    </citation>
    <scope>NUCLEOTIDE SEQUENCE [LARGE SCALE GENOMIC DNA]</scope>
    <source>
        <strain evidence="2">DSM 44938</strain>
    </source>
</reference>
<sequence>MPNPIVHFCDPAEAEQLNPDRCCRLCTRPGDFGRIDPAAPHSGLCPACRAAARPTRAGLERAVVLVAGQTLAAAEALPLSRATPEELTFHLCSLKRSLTSVLQLLEPAEAVIP</sequence>
<evidence type="ECO:0000313" key="2">
    <source>
        <dbReference type="Proteomes" id="UP001183246"/>
    </source>
</evidence>
<gene>
    <name evidence="1" type="ORF">RM590_11415</name>
</gene>
<dbReference type="Proteomes" id="UP001183246">
    <property type="component" value="Unassembled WGS sequence"/>
</dbReference>
<dbReference type="RefSeq" id="WP_311704351.1">
    <property type="nucleotide sequence ID" value="NZ_JAVREL010000005.1"/>
</dbReference>
<accession>A0ABU2MNM1</accession>